<dbReference type="Proteomes" id="UP001595872">
    <property type="component" value="Unassembled WGS sequence"/>
</dbReference>
<dbReference type="EMBL" id="JBHSIT010000004">
    <property type="protein sequence ID" value="MFC4908862.1"/>
    <property type="molecule type" value="Genomic_DNA"/>
</dbReference>
<organism evidence="1 2">
    <name type="scientific">Actinomadura gamaensis</name>
    <dbReference type="NCBI Taxonomy" id="1763541"/>
    <lineage>
        <taxon>Bacteria</taxon>
        <taxon>Bacillati</taxon>
        <taxon>Actinomycetota</taxon>
        <taxon>Actinomycetes</taxon>
        <taxon>Streptosporangiales</taxon>
        <taxon>Thermomonosporaceae</taxon>
        <taxon>Actinomadura</taxon>
    </lineage>
</organism>
<dbReference type="RefSeq" id="WP_378255882.1">
    <property type="nucleotide sequence ID" value="NZ_JBHSIT010000004.1"/>
</dbReference>
<proteinExistence type="predicted"/>
<evidence type="ECO:0000313" key="2">
    <source>
        <dbReference type="Proteomes" id="UP001595872"/>
    </source>
</evidence>
<evidence type="ECO:0000313" key="1">
    <source>
        <dbReference type="EMBL" id="MFC4908862.1"/>
    </source>
</evidence>
<reference evidence="2" key="1">
    <citation type="journal article" date="2019" name="Int. J. Syst. Evol. Microbiol.">
        <title>The Global Catalogue of Microorganisms (GCM) 10K type strain sequencing project: providing services to taxonomists for standard genome sequencing and annotation.</title>
        <authorList>
            <consortium name="The Broad Institute Genomics Platform"/>
            <consortium name="The Broad Institute Genome Sequencing Center for Infectious Disease"/>
            <person name="Wu L."/>
            <person name="Ma J."/>
        </authorList>
    </citation>
    <scope>NUCLEOTIDE SEQUENCE [LARGE SCALE GENOMIC DNA]</scope>
    <source>
        <strain evidence="2">KLKA75</strain>
    </source>
</reference>
<protein>
    <submittedName>
        <fullName evidence="1">Uncharacterized protein</fullName>
    </submittedName>
</protein>
<sequence>MRAPSRLPDPPPPIYTWDIVGEGGSEAGVTRDHDRARDAVEAALHRAPEGCMAVVRRVELPPSGRSIYIPVGNAALAWLTGEGDAVLWAE</sequence>
<name>A0ABV9TXG9_9ACTN</name>
<keyword evidence="2" id="KW-1185">Reference proteome</keyword>
<gene>
    <name evidence="1" type="ORF">ACFPCY_16160</name>
</gene>
<accession>A0ABV9TXG9</accession>
<comment type="caution">
    <text evidence="1">The sequence shown here is derived from an EMBL/GenBank/DDBJ whole genome shotgun (WGS) entry which is preliminary data.</text>
</comment>